<accession>A0A1I7C639</accession>
<evidence type="ECO:0000256" key="1">
    <source>
        <dbReference type="ARBA" id="ARBA00006484"/>
    </source>
</evidence>
<evidence type="ECO:0000256" key="3">
    <source>
        <dbReference type="SAM" id="MobiDB-lite"/>
    </source>
</evidence>
<gene>
    <name evidence="5" type="ORF">SAMN05660657_04129</name>
</gene>
<keyword evidence="6" id="KW-1185">Reference proteome</keyword>
<proteinExistence type="inferred from homology"/>
<dbReference type="InterPro" id="IPR036291">
    <property type="entry name" value="NAD(P)-bd_dom_sf"/>
</dbReference>
<dbReference type="InterPro" id="IPR057326">
    <property type="entry name" value="KR_dom"/>
</dbReference>
<feature type="region of interest" description="Disordered" evidence="3">
    <location>
        <begin position="267"/>
        <end position="293"/>
    </location>
</feature>
<dbReference type="InterPro" id="IPR002347">
    <property type="entry name" value="SDR_fam"/>
</dbReference>
<dbReference type="PRINTS" id="PR00081">
    <property type="entry name" value="GDHRDH"/>
</dbReference>
<dbReference type="PANTHER" id="PTHR44196:SF1">
    <property type="entry name" value="DEHYDROGENASE_REDUCTASE SDR FAMILY MEMBER 7B"/>
    <property type="match status" value="1"/>
</dbReference>
<evidence type="ECO:0000256" key="2">
    <source>
        <dbReference type="ARBA" id="ARBA00023002"/>
    </source>
</evidence>
<dbReference type="Gene3D" id="3.40.50.720">
    <property type="entry name" value="NAD(P)-binding Rossmann-like Domain"/>
    <property type="match status" value="1"/>
</dbReference>
<reference evidence="6" key="1">
    <citation type="submission" date="2016-10" db="EMBL/GenBank/DDBJ databases">
        <authorList>
            <person name="Varghese N."/>
            <person name="Submissions S."/>
        </authorList>
    </citation>
    <scope>NUCLEOTIDE SEQUENCE [LARGE SCALE GENOMIC DNA]</scope>
    <source>
        <strain evidence="6">DSM 46136</strain>
    </source>
</reference>
<sequence length="293" mass="30896">MPQTVLITGASSGIGRATARLFAQRGAALVLLARGREALEETAAEVRAEGAADVVVCPADVLDEGALGTAVEGAVTRFGSLDVVVHSAQVIAYGRMEDVPKEVFERVVDTALHGTANLARVVLPVFRSQGEGHLVVVSSLLASVATPLMGSYIAAKWGQLGMIRVLQQETRDVPGIHVSAVAPGGVNTPIYSQAGSYIGLKGRPPIPIYSPERVARSVVARLDKPRRLVQSGFANPVVILGFRLFPAVYDALVGPLLRVFALADDQKTPPTEGNVFESRPAGNAEEGRWHGIP</sequence>
<name>A0A1I7C639_9ACTN</name>
<organism evidence="5 6">
    <name type="scientific">Geodermatophilus amargosae</name>
    <dbReference type="NCBI Taxonomy" id="1296565"/>
    <lineage>
        <taxon>Bacteria</taxon>
        <taxon>Bacillati</taxon>
        <taxon>Actinomycetota</taxon>
        <taxon>Actinomycetes</taxon>
        <taxon>Geodermatophilales</taxon>
        <taxon>Geodermatophilaceae</taxon>
        <taxon>Geodermatophilus</taxon>
    </lineage>
</organism>
<comment type="similarity">
    <text evidence="1">Belongs to the short-chain dehydrogenases/reductases (SDR) family.</text>
</comment>
<dbReference type="OrthoDB" id="5242868at2"/>
<dbReference type="GO" id="GO:0016020">
    <property type="term" value="C:membrane"/>
    <property type="evidence" value="ECO:0007669"/>
    <property type="project" value="TreeGrafter"/>
</dbReference>
<dbReference type="SMART" id="SM00822">
    <property type="entry name" value="PKS_KR"/>
    <property type="match status" value="1"/>
</dbReference>
<keyword evidence="2" id="KW-0560">Oxidoreductase</keyword>
<dbReference type="Proteomes" id="UP000199546">
    <property type="component" value="Unassembled WGS sequence"/>
</dbReference>
<dbReference type="AlphaFoldDB" id="A0A1I7C639"/>
<evidence type="ECO:0000313" key="6">
    <source>
        <dbReference type="Proteomes" id="UP000199546"/>
    </source>
</evidence>
<protein>
    <submittedName>
        <fullName evidence="5">Short-chain dehydrogenase</fullName>
    </submittedName>
</protein>
<evidence type="ECO:0000259" key="4">
    <source>
        <dbReference type="SMART" id="SM00822"/>
    </source>
</evidence>
<evidence type="ECO:0000313" key="5">
    <source>
        <dbReference type="EMBL" id="SFT94903.1"/>
    </source>
</evidence>
<dbReference type="EMBL" id="FPBA01000018">
    <property type="protein sequence ID" value="SFT94903.1"/>
    <property type="molecule type" value="Genomic_DNA"/>
</dbReference>
<dbReference type="STRING" id="1296565.SAMN05660657_04129"/>
<dbReference type="SUPFAM" id="SSF51735">
    <property type="entry name" value="NAD(P)-binding Rossmann-fold domains"/>
    <property type="match status" value="1"/>
</dbReference>
<dbReference type="PANTHER" id="PTHR44196">
    <property type="entry name" value="DEHYDROGENASE/REDUCTASE SDR FAMILY MEMBER 7B"/>
    <property type="match status" value="1"/>
</dbReference>
<dbReference type="RefSeq" id="WP_093582338.1">
    <property type="nucleotide sequence ID" value="NZ_FPBA01000018.1"/>
</dbReference>
<feature type="domain" description="Ketoreductase" evidence="4">
    <location>
        <begin position="3"/>
        <end position="189"/>
    </location>
</feature>
<dbReference type="GO" id="GO:0016491">
    <property type="term" value="F:oxidoreductase activity"/>
    <property type="evidence" value="ECO:0007669"/>
    <property type="project" value="UniProtKB-KW"/>
</dbReference>
<dbReference type="Pfam" id="PF00106">
    <property type="entry name" value="adh_short"/>
    <property type="match status" value="1"/>
</dbReference>